<feature type="compositionally biased region" description="Basic and acidic residues" evidence="1">
    <location>
        <begin position="30"/>
        <end position="46"/>
    </location>
</feature>
<organism evidence="2 3">
    <name type="scientific">Catenulispora yoronensis</name>
    <dbReference type="NCBI Taxonomy" id="450799"/>
    <lineage>
        <taxon>Bacteria</taxon>
        <taxon>Bacillati</taxon>
        <taxon>Actinomycetota</taxon>
        <taxon>Actinomycetes</taxon>
        <taxon>Catenulisporales</taxon>
        <taxon>Catenulisporaceae</taxon>
        <taxon>Catenulispora</taxon>
    </lineage>
</organism>
<proteinExistence type="predicted"/>
<evidence type="ECO:0000256" key="1">
    <source>
        <dbReference type="SAM" id="MobiDB-lite"/>
    </source>
</evidence>
<dbReference type="RefSeq" id="WP_344663775.1">
    <property type="nucleotide sequence ID" value="NZ_BAAAQN010000002.1"/>
</dbReference>
<feature type="region of interest" description="Disordered" evidence="1">
    <location>
        <begin position="23"/>
        <end position="46"/>
    </location>
</feature>
<dbReference type="EMBL" id="BAAAQN010000002">
    <property type="protein sequence ID" value="GAA2013092.1"/>
    <property type="molecule type" value="Genomic_DNA"/>
</dbReference>
<accession>A0ABP5F311</accession>
<gene>
    <name evidence="2" type="ORF">GCM10009839_04670</name>
</gene>
<evidence type="ECO:0000313" key="3">
    <source>
        <dbReference type="Proteomes" id="UP001500751"/>
    </source>
</evidence>
<keyword evidence="3" id="KW-1185">Reference proteome</keyword>
<sequence>MTPFTDASDDLVGPVRPFCCAEYSASAGRSADDRTDDRTDNRADRS</sequence>
<dbReference type="Proteomes" id="UP001500751">
    <property type="component" value="Unassembled WGS sequence"/>
</dbReference>
<name>A0ABP5F311_9ACTN</name>
<reference evidence="3" key="1">
    <citation type="journal article" date="2019" name="Int. J. Syst. Evol. Microbiol.">
        <title>The Global Catalogue of Microorganisms (GCM) 10K type strain sequencing project: providing services to taxonomists for standard genome sequencing and annotation.</title>
        <authorList>
            <consortium name="The Broad Institute Genomics Platform"/>
            <consortium name="The Broad Institute Genome Sequencing Center for Infectious Disease"/>
            <person name="Wu L."/>
            <person name="Ma J."/>
        </authorList>
    </citation>
    <scope>NUCLEOTIDE SEQUENCE [LARGE SCALE GENOMIC DNA]</scope>
    <source>
        <strain evidence="3">JCM 16014</strain>
    </source>
</reference>
<comment type="caution">
    <text evidence="2">The sequence shown here is derived from an EMBL/GenBank/DDBJ whole genome shotgun (WGS) entry which is preliminary data.</text>
</comment>
<protein>
    <submittedName>
        <fullName evidence="2">Uncharacterized protein</fullName>
    </submittedName>
</protein>
<evidence type="ECO:0000313" key="2">
    <source>
        <dbReference type="EMBL" id="GAA2013092.1"/>
    </source>
</evidence>